<dbReference type="KEGG" id="ppsr:I6J18_18715"/>
<dbReference type="InterPro" id="IPR014871">
    <property type="entry name" value="dUTPase/dCTP_pyrophosphatase"/>
</dbReference>
<organism evidence="1 2">
    <name type="scientific">Peribacillus psychrosaccharolyticus</name>
    <name type="common">Bacillus psychrosaccharolyticus</name>
    <dbReference type="NCBI Taxonomy" id="1407"/>
    <lineage>
        <taxon>Bacteria</taxon>
        <taxon>Bacillati</taxon>
        <taxon>Bacillota</taxon>
        <taxon>Bacilli</taxon>
        <taxon>Bacillales</taxon>
        <taxon>Bacillaceae</taxon>
        <taxon>Peribacillus</taxon>
    </lineage>
</organism>
<sequence>MNVEKLFEMQEALDRHIEEKHGLQNTDLIENKILALLVELGELANETRCFKFWSLKGPAAKETILAEYVDGVHFILSLGIACEFRDTVKDMTDGLDKGQEPTAMFITLYRDIVLFDQERTKSAYRQVFKNYLALGNLLGFSGEDIERAYVDKNQINYDRQKQGY</sequence>
<dbReference type="PIRSF" id="PIRSF030140">
    <property type="entry name" value="UCP030140"/>
    <property type="match status" value="1"/>
</dbReference>
<keyword evidence="2" id="KW-1185">Reference proteome</keyword>
<dbReference type="Pfam" id="PF08761">
    <property type="entry name" value="dUTPase_2"/>
    <property type="match status" value="1"/>
</dbReference>
<reference evidence="1 2" key="1">
    <citation type="submission" date="2021-01" db="EMBL/GenBank/DDBJ databases">
        <title>FDA dAtabase for Regulatory Grade micrObial Sequences (FDA-ARGOS): Supporting development and validation of Infectious Disease Dx tests.</title>
        <authorList>
            <person name="Nelson B."/>
            <person name="Plummer A."/>
            <person name="Tallon L."/>
            <person name="Sadzewicz L."/>
            <person name="Zhao X."/>
            <person name="Boylan J."/>
            <person name="Ott S."/>
            <person name="Bowen H."/>
            <person name="Vavikolanu K."/>
            <person name="Mehta A."/>
            <person name="Aluvathingal J."/>
            <person name="Nadendla S."/>
            <person name="Myers T."/>
            <person name="Yan Y."/>
            <person name="Sichtig H."/>
        </authorList>
    </citation>
    <scope>NUCLEOTIDE SEQUENCE [LARGE SCALE GENOMIC DNA]</scope>
    <source>
        <strain evidence="1 2">FDAARGOS_1161</strain>
    </source>
</reference>
<name>A0A974NKW1_PERPY</name>
<dbReference type="EMBL" id="CP068053">
    <property type="protein sequence ID" value="QQS99601.1"/>
    <property type="molecule type" value="Genomic_DNA"/>
</dbReference>
<dbReference type="InterPro" id="IPR016947">
    <property type="entry name" value="UCP030140"/>
</dbReference>
<dbReference type="AlphaFoldDB" id="A0A974NKW1"/>
<dbReference type="CDD" id="cd11527">
    <property type="entry name" value="NTP-PPase_dUTPase"/>
    <property type="match status" value="1"/>
</dbReference>
<dbReference type="Proteomes" id="UP000595254">
    <property type="component" value="Chromosome"/>
</dbReference>
<dbReference type="SUPFAM" id="SSF101386">
    <property type="entry name" value="all-alpha NTP pyrophosphatases"/>
    <property type="match status" value="1"/>
</dbReference>
<dbReference type="RefSeq" id="WP_040374595.1">
    <property type="nucleotide sequence ID" value="NZ_CP068053.1"/>
</dbReference>
<proteinExistence type="predicted"/>
<protein>
    <submittedName>
        <fullName evidence="1">dUTP diphosphatase</fullName>
    </submittedName>
</protein>
<dbReference type="Gene3D" id="1.10.4010.10">
    <property type="entry name" value="Type II deoxyuridine triphosphatase"/>
    <property type="match status" value="1"/>
</dbReference>
<evidence type="ECO:0000313" key="1">
    <source>
        <dbReference type="EMBL" id="QQS99601.1"/>
    </source>
</evidence>
<gene>
    <name evidence="1" type="ORF">I6J18_18715</name>
</gene>
<accession>A0A974NKW1</accession>
<evidence type="ECO:0000313" key="2">
    <source>
        <dbReference type="Proteomes" id="UP000595254"/>
    </source>
</evidence>